<gene>
    <name evidence="2" type="ORF">FFLO_01127</name>
</gene>
<dbReference type="AlphaFoldDB" id="A0A8K0JQY2"/>
<dbReference type="Gene3D" id="3.30.70.330">
    <property type="match status" value="1"/>
</dbReference>
<feature type="compositionally biased region" description="Low complexity" evidence="1">
    <location>
        <begin position="125"/>
        <end position="142"/>
    </location>
</feature>
<evidence type="ECO:0000313" key="3">
    <source>
        <dbReference type="Proteomes" id="UP000812966"/>
    </source>
</evidence>
<organism evidence="2 3">
    <name type="scientific">Filobasidium floriforme</name>
    <dbReference type="NCBI Taxonomy" id="5210"/>
    <lineage>
        <taxon>Eukaryota</taxon>
        <taxon>Fungi</taxon>
        <taxon>Dikarya</taxon>
        <taxon>Basidiomycota</taxon>
        <taxon>Agaricomycotina</taxon>
        <taxon>Tremellomycetes</taxon>
        <taxon>Filobasidiales</taxon>
        <taxon>Filobasidiaceae</taxon>
        <taxon>Filobasidium</taxon>
    </lineage>
</organism>
<sequence length="340" mass="34352">MSISGLANIAMPNIPLPSQPISAATTRILALTNFSPQIKTKDLHQAFQPWAEDKGGYKIKWIDDVTALAVFNDATTAKRAYLSLILNPPANLPYPAVIRPYDGPDSSAIIHSVNARTHGHGGNRGSFSQAGGAAQARASFSQPAGQPPMLPFGNPSSSSVQQPFGVVGNGHKHGRSASLSSTSGNHERPNFGSIGGNAAGSSAFGKLGAGGAFSGFGTTSGSSGSLSNHVRNSSSVSSSNIGGSWGRQTAASNSVASGFNPSRLATHHEQDSPQTTPVKPNHQANASIASSAVGPSTDGPHPLLHLPQGNSHADLSSPGIDILGAVGPEGGPGGSAGIVQ</sequence>
<dbReference type="InterPro" id="IPR012677">
    <property type="entry name" value="Nucleotide-bd_a/b_plait_sf"/>
</dbReference>
<proteinExistence type="predicted"/>
<accession>A0A8K0JQY2</accession>
<feature type="compositionally biased region" description="Gly residues" evidence="1">
    <location>
        <begin position="327"/>
        <end position="340"/>
    </location>
</feature>
<feature type="compositionally biased region" description="Low complexity" evidence="1">
    <location>
        <begin position="219"/>
        <end position="242"/>
    </location>
</feature>
<comment type="caution">
    <text evidence="2">The sequence shown here is derived from an EMBL/GenBank/DDBJ whole genome shotgun (WGS) entry which is preliminary data.</text>
</comment>
<evidence type="ECO:0000256" key="1">
    <source>
        <dbReference type="SAM" id="MobiDB-lite"/>
    </source>
</evidence>
<feature type="region of interest" description="Disordered" evidence="1">
    <location>
        <begin position="219"/>
        <end position="340"/>
    </location>
</feature>
<protein>
    <submittedName>
        <fullName evidence="2">Uncharacterized protein</fullName>
    </submittedName>
</protein>
<dbReference type="Proteomes" id="UP000812966">
    <property type="component" value="Unassembled WGS sequence"/>
</dbReference>
<dbReference type="EMBL" id="JABELV010000015">
    <property type="protein sequence ID" value="KAG7570929.1"/>
    <property type="molecule type" value="Genomic_DNA"/>
</dbReference>
<feature type="compositionally biased region" description="Polar residues" evidence="1">
    <location>
        <begin position="246"/>
        <end position="260"/>
    </location>
</feature>
<reference evidence="2" key="1">
    <citation type="submission" date="2020-04" db="EMBL/GenBank/DDBJ databases">
        <title>Analysis of mating type loci in Filobasidium floriforme.</title>
        <authorList>
            <person name="Nowrousian M."/>
        </authorList>
    </citation>
    <scope>NUCLEOTIDE SEQUENCE</scope>
    <source>
        <strain evidence="2">CBS 6242</strain>
    </source>
</reference>
<feature type="compositionally biased region" description="Polar residues" evidence="1">
    <location>
        <begin position="272"/>
        <end position="294"/>
    </location>
</feature>
<feature type="region of interest" description="Disordered" evidence="1">
    <location>
        <begin position="116"/>
        <end position="194"/>
    </location>
</feature>
<keyword evidence="3" id="KW-1185">Reference proteome</keyword>
<evidence type="ECO:0000313" key="2">
    <source>
        <dbReference type="EMBL" id="KAG7570929.1"/>
    </source>
</evidence>
<name>A0A8K0JQY2_9TREE</name>